<name>A0A6J4H5L7_9ACTN</name>
<feature type="non-terminal residue" evidence="2">
    <location>
        <position position="66"/>
    </location>
</feature>
<feature type="compositionally biased region" description="Basic and acidic residues" evidence="1">
    <location>
        <begin position="1"/>
        <end position="25"/>
    </location>
</feature>
<dbReference type="EMBL" id="CADCSZ010000021">
    <property type="protein sequence ID" value="CAA9214918.1"/>
    <property type="molecule type" value="Genomic_DNA"/>
</dbReference>
<sequence length="66" mass="7850">GPRLLHEERHHPLDQGPPRRQERARRLARRVRPAGRPDRHLLHRRDAVPGRRGQRRVQRNGLGPRL</sequence>
<feature type="compositionally biased region" description="Basic and acidic residues" evidence="1">
    <location>
        <begin position="35"/>
        <end position="49"/>
    </location>
</feature>
<feature type="region of interest" description="Disordered" evidence="1">
    <location>
        <begin position="1"/>
        <end position="66"/>
    </location>
</feature>
<evidence type="ECO:0000256" key="1">
    <source>
        <dbReference type="SAM" id="MobiDB-lite"/>
    </source>
</evidence>
<protein>
    <submittedName>
        <fullName evidence="2">Uncharacterized protein</fullName>
    </submittedName>
</protein>
<proteinExistence type="predicted"/>
<accession>A0A6J4H5L7</accession>
<reference evidence="2" key="1">
    <citation type="submission" date="2020-02" db="EMBL/GenBank/DDBJ databases">
        <authorList>
            <person name="Meier V. D."/>
        </authorList>
    </citation>
    <scope>NUCLEOTIDE SEQUENCE</scope>
    <source>
        <strain evidence="2">AVDCRST_MAG76</strain>
    </source>
</reference>
<gene>
    <name evidence="2" type="ORF">AVDCRST_MAG76-343</name>
</gene>
<organism evidence="2">
    <name type="scientific">uncultured Acidimicrobiales bacterium</name>
    <dbReference type="NCBI Taxonomy" id="310071"/>
    <lineage>
        <taxon>Bacteria</taxon>
        <taxon>Bacillati</taxon>
        <taxon>Actinomycetota</taxon>
        <taxon>Acidimicrobiia</taxon>
        <taxon>Acidimicrobiales</taxon>
        <taxon>environmental samples</taxon>
    </lineage>
</organism>
<dbReference type="AlphaFoldDB" id="A0A6J4H5L7"/>
<evidence type="ECO:0000313" key="2">
    <source>
        <dbReference type="EMBL" id="CAA9214918.1"/>
    </source>
</evidence>
<feature type="non-terminal residue" evidence="2">
    <location>
        <position position="1"/>
    </location>
</feature>